<dbReference type="EMBL" id="JALNTZ010000006">
    <property type="protein sequence ID" value="KAJ3647646.1"/>
    <property type="molecule type" value="Genomic_DNA"/>
</dbReference>
<protein>
    <submittedName>
        <fullName evidence="2">Uncharacterized protein</fullName>
    </submittedName>
</protein>
<name>A0AA38M8Y3_9CUCU</name>
<proteinExistence type="predicted"/>
<keyword evidence="3" id="KW-1185">Reference proteome</keyword>
<dbReference type="Proteomes" id="UP001168821">
    <property type="component" value="Unassembled WGS sequence"/>
</dbReference>
<feature type="compositionally biased region" description="Basic and acidic residues" evidence="1">
    <location>
        <begin position="52"/>
        <end position="64"/>
    </location>
</feature>
<evidence type="ECO:0000313" key="2">
    <source>
        <dbReference type="EMBL" id="KAJ3647646.1"/>
    </source>
</evidence>
<comment type="caution">
    <text evidence="2">The sequence shown here is derived from an EMBL/GenBank/DDBJ whole genome shotgun (WGS) entry which is preliminary data.</text>
</comment>
<sequence>MLDFLLRHTQKRSRFLRFEQKSTWKKAEGDQLSWPNGSYAATRRGATSTGIEELKTSRRREEARFTQPLRTSKDEDKLPRELKNEDFTATRRGSTSTGNEKWKHRGDEKRIDFTGIEE</sequence>
<feature type="compositionally biased region" description="Basic and acidic residues" evidence="1">
    <location>
        <begin position="71"/>
        <end position="89"/>
    </location>
</feature>
<organism evidence="2 3">
    <name type="scientific">Zophobas morio</name>
    <dbReference type="NCBI Taxonomy" id="2755281"/>
    <lineage>
        <taxon>Eukaryota</taxon>
        <taxon>Metazoa</taxon>
        <taxon>Ecdysozoa</taxon>
        <taxon>Arthropoda</taxon>
        <taxon>Hexapoda</taxon>
        <taxon>Insecta</taxon>
        <taxon>Pterygota</taxon>
        <taxon>Neoptera</taxon>
        <taxon>Endopterygota</taxon>
        <taxon>Coleoptera</taxon>
        <taxon>Polyphaga</taxon>
        <taxon>Cucujiformia</taxon>
        <taxon>Tenebrionidae</taxon>
        <taxon>Zophobas</taxon>
    </lineage>
</organism>
<reference evidence="2" key="1">
    <citation type="journal article" date="2023" name="G3 (Bethesda)">
        <title>Whole genome assemblies of Zophobas morio and Tenebrio molitor.</title>
        <authorList>
            <person name="Kaur S."/>
            <person name="Stinson S.A."/>
            <person name="diCenzo G.C."/>
        </authorList>
    </citation>
    <scope>NUCLEOTIDE SEQUENCE</scope>
    <source>
        <strain evidence="2">QUZm001</strain>
    </source>
</reference>
<evidence type="ECO:0000256" key="1">
    <source>
        <dbReference type="SAM" id="MobiDB-lite"/>
    </source>
</evidence>
<gene>
    <name evidence="2" type="ORF">Zmor_019511</name>
</gene>
<feature type="region of interest" description="Disordered" evidence="1">
    <location>
        <begin position="35"/>
        <end position="118"/>
    </location>
</feature>
<evidence type="ECO:0000313" key="3">
    <source>
        <dbReference type="Proteomes" id="UP001168821"/>
    </source>
</evidence>
<accession>A0AA38M8Y3</accession>
<dbReference type="AlphaFoldDB" id="A0AA38M8Y3"/>